<keyword evidence="2" id="KW-1185">Reference proteome</keyword>
<evidence type="ECO:0000313" key="2">
    <source>
        <dbReference type="Proteomes" id="UP000290289"/>
    </source>
</evidence>
<gene>
    <name evidence="1" type="ORF">DVH24_037790</name>
</gene>
<accession>A0A498K4J9</accession>
<sequence length="255" mass="29132">MDETHEHTNNFLVNLDRKLDHPIVNSGTCLAGFLIAECLPPWSTNVGLIKRFWAPYGDFKVSARMDTTFIISAPLESAANRVLDNMPWNIAGDQFAIHREVIVVDDPFACLYGIHDFLQVRLKVDARKPFSNGFWLQRRYGGRTRVMFKYECLSNFFFHCGKLGHFDKYYEHEVPNVNNDYPYSTAMVGEQVRPPRLTHTTSRANNYVSKGGKCWNSTPKKRQGLPWVLETLIPKPPPGGASAIVRSTRTHRAIF</sequence>
<dbReference type="STRING" id="3750.A0A498K4J9"/>
<dbReference type="EMBL" id="RDQH01000331">
    <property type="protein sequence ID" value="RXI00242.1"/>
    <property type="molecule type" value="Genomic_DNA"/>
</dbReference>
<proteinExistence type="predicted"/>
<comment type="caution">
    <text evidence="1">The sequence shown here is derived from an EMBL/GenBank/DDBJ whole genome shotgun (WGS) entry which is preliminary data.</text>
</comment>
<dbReference type="Proteomes" id="UP000290289">
    <property type="component" value="Chromosome 5"/>
</dbReference>
<reference evidence="1 2" key="1">
    <citation type="submission" date="2018-10" db="EMBL/GenBank/DDBJ databases">
        <title>A high-quality apple genome assembly.</title>
        <authorList>
            <person name="Hu J."/>
        </authorList>
    </citation>
    <scope>NUCLEOTIDE SEQUENCE [LARGE SCALE GENOMIC DNA]</scope>
    <source>
        <strain evidence="2">cv. HFTH1</strain>
        <tissue evidence="1">Young leaf</tissue>
    </source>
</reference>
<protein>
    <submittedName>
        <fullName evidence="1">Uncharacterized protein</fullName>
    </submittedName>
</protein>
<evidence type="ECO:0000313" key="1">
    <source>
        <dbReference type="EMBL" id="RXI00242.1"/>
    </source>
</evidence>
<name>A0A498K4J9_MALDO</name>
<dbReference type="AlphaFoldDB" id="A0A498K4J9"/>
<organism evidence="1 2">
    <name type="scientific">Malus domestica</name>
    <name type="common">Apple</name>
    <name type="synonym">Pyrus malus</name>
    <dbReference type="NCBI Taxonomy" id="3750"/>
    <lineage>
        <taxon>Eukaryota</taxon>
        <taxon>Viridiplantae</taxon>
        <taxon>Streptophyta</taxon>
        <taxon>Embryophyta</taxon>
        <taxon>Tracheophyta</taxon>
        <taxon>Spermatophyta</taxon>
        <taxon>Magnoliopsida</taxon>
        <taxon>eudicotyledons</taxon>
        <taxon>Gunneridae</taxon>
        <taxon>Pentapetalae</taxon>
        <taxon>rosids</taxon>
        <taxon>fabids</taxon>
        <taxon>Rosales</taxon>
        <taxon>Rosaceae</taxon>
        <taxon>Amygdaloideae</taxon>
        <taxon>Maleae</taxon>
        <taxon>Malus</taxon>
    </lineage>
</organism>